<proteinExistence type="inferred from homology"/>
<organism evidence="3 4">
    <name type="scientific">Emericellopsis atlantica</name>
    <dbReference type="NCBI Taxonomy" id="2614577"/>
    <lineage>
        <taxon>Eukaryota</taxon>
        <taxon>Fungi</taxon>
        <taxon>Dikarya</taxon>
        <taxon>Ascomycota</taxon>
        <taxon>Pezizomycotina</taxon>
        <taxon>Sordariomycetes</taxon>
        <taxon>Hypocreomycetidae</taxon>
        <taxon>Hypocreales</taxon>
        <taxon>Bionectriaceae</taxon>
        <taxon>Emericellopsis</taxon>
    </lineage>
</organism>
<dbReference type="Proteomes" id="UP000887229">
    <property type="component" value="Unassembled WGS sequence"/>
</dbReference>
<comment type="caution">
    <text evidence="3">The sequence shown here is derived from an EMBL/GenBank/DDBJ whole genome shotgun (WGS) entry which is preliminary data.</text>
</comment>
<keyword evidence="4" id="KW-1185">Reference proteome</keyword>
<sequence>MADAGSPRRTERQASGAKASSAVQPQQGRTESPEPPLPGEEEKRLQEDESSPELGVNGAGVANVSAQGLLHGDTTILPGGSDEEEDDDGEFSASSVNFDTDRDSLTSEEHDGYAESMSLLPRLYEHSYAHGRRYHRYRHGRYPIPNDEDEQSREEMMHAMMLEATDGRLFYAPLDERNVKKVLDLGTGTGMWAIEIAEMFPHATVTGTDLSPIQPCWVPPNVKFYVDDVEAEWMNGDDFDFVHLRNMIPVLKAPVDVLRQAYQHMSPGGWIELQDVDGQVHTDDDTVPEDWPLSRFTQHMVEAFAQFGTNAHAAVLGGDQLHEAGFVNIRHNYIKLPYGTWPKDRVMRLVGMYFRTACEQFFPAVGAIHFPLLGWGKAEMEVLFAECRQAMRDPNVHAYGKMHFWSGQKPT</sequence>
<keyword evidence="3" id="KW-0808">Transferase</keyword>
<dbReference type="GO" id="GO:0032259">
    <property type="term" value="P:methylation"/>
    <property type="evidence" value="ECO:0007669"/>
    <property type="project" value="UniProtKB-KW"/>
</dbReference>
<evidence type="ECO:0000313" key="3">
    <source>
        <dbReference type="EMBL" id="KAG9252639.1"/>
    </source>
</evidence>
<feature type="compositionally biased region" description="Basic and acidic residues" evidence="2">
    <location>
        <begin position="99"/>
        <end position="111"/>
    </location>
</feature>
<dbReference type="SUPFAM" id="SSF53335">
    <property type="entry name" value="S-adenosyl-L-methionine-dependent methyltransferases"/>
    <property type="match status" value="1"/>
</dbReference>
<gene>
    <name evidence="3" type="ORF">F5Z01DRAFT_221503</name>
</gene>
<dbReference type="GeneID" id="70289121"/>
<evidence type="ECO:0000313" key="4">
    <source>
        <dbReference type="Proteomes" id="UP000887229"/>
    </source>
</evidence>
<comment type="similarity">
    <text evidence="1">Belongs to the methyltransferase superfamily. LaeA methyltransferase family.</text>
</comment>
<accession>A0A9P7ZIF0</accession>
<name>A0A9P7ZIF0_9HYPO</name>
<dbReference type="InterPro" id="IPR029063">
    <property type="entry name" value="SAM-dependent_MTases_sf"/>
</dbReference>
<dbReference type="GO" id="GO:0008168">
    <property type="term" value="F:methyltransferase activity"/>
    <property type="evidence" value="ECO:0007669"/>
    <property type="project" value="UniProtKB-KW"/>
</dbReference>
<dbReference type="Gene3D" id="3.40.50.150">
    <property type="entry name" value="Vaccinia Virus protein VP39"/>
    <property type="match status" value="1"/>
</dbReference>
<dbReference type="CDD" id="cd02440">
    <property type="entry name" value="AdoMet_MTases"/>
    <property type="match status" value="1"/>
</dbReference>
<feature type="compositionally biased region" description="Acidic residues" evidence="2">
    <location>
        <begin position="81"/>
        <end position="90"/>
    </location>
</feature>
<dbReference type="AlphaFoldDB" id="A0A9P7ZIF0"/>
<dbReference type="Pfam" id="PF13489">
    <property type="entry name" value="Methyltransf_23"/>
    <property type="match status" value="1"/>
</dbReference>
<dbReference type="EMBL" id="MU251261">
    <property type="protein sequence ID" value="KAG9252639.1"/>
    <property type="molecule type" value="Genomic_DNA"/>
</dbReference>
<dbReference type="RefSeq" id="XP_046116563.1">
    <property type="nucleotide sequence ID" value="XM_046258218.1"/>
</dbReference>
<reference evidence="3" key="1">
    <citation type="journal article" date="2021" name="IMA Fungus">
        <title>Genomic characterization of three marine fungi, including Emericellopsis atlantica sp. nov. with signatures of a generalist lifestyle and marine biomass degradation.</title>
        <authorList>
            <person name="Hagestad O.C."/>
            <person name="Hou L."/>
            <person name="Andersen J.H."/>
            <person name="Hansen E.H."/>
            <person name="Altermark B."/>
            <person name="Li C."/>
            <person name="Kuhnert E."/>
            <person name="Cox R.J."/>
            <person name="Crous P.W."/>
            <person name="Spatafora J.W."/>
            <person name="Lail K."/>
            <person name="Amirebrahimi M."/>
            <person name="Lipzen A."/>
            <person name="Pangilinan J."/>
            <person name="Andreopoulos W."/>
            <person name="Hayes R.D."/>
            <person name="Ng V."/>
            <person name="Grigoriev I.V."/>
            <person name="Jackson S.A."/>
            <person name="Sutton T.D.S."/>
            <person name="Dobson A.D.W."/>
            <person name="Rama T."/>
        </authorList>
    </citation>
    <scope>NUCLEOTIDE SEQUENCE</scope>
    <source>
        <strain evidence="3">TS7</strain>
    </source>
</reference>
<feature type="region of interest" description="Disordered" evidence="2">
    <location>
        <begin position="1"/>
        <end position="111"/>
    </location>
</feature>
<dbReference type="PANTHER" id="PTHR43591:SF10">
    <property type="entry name" value="ABC TRANSMEMBRANE TYPE-1 DOMAIN-CONTAINING PROTEIN-RELATED"/>
    <property type="match status" value="1"/>
</dbReference>
<protein>
    <submittedName>
        <fullName evidence="3">S-adenosyl-L-methionine-dependent methyltransferase</fullName>
    </submittedName>
</protein>
<feature type="compositionally biased region" description="Polar residues" evidence="2">
    <location>
        <begin position="21"/>
        <end position="30"/>
    </location>
</feature>
<dbReference type="PANTHER" id="PTHR43591">
    <property type="entry name" value="METHYLTRANSFERASE"/>
    <property type="match status" value="1"/>
</dbReference>
<dbReference type="OrthoDB" id="184880at2759"/>
<feature type="compositionally biased region" description="Basic and acidic residues" evidence="2">
    <location>
        <begin position="1"/>
        <end position="12"/>
    </location>
</feature>
<keyword evidence="3" id="KW-0489">Methyltransferase</keyword>
<evidence type="ECO:0000256" key="1">
    <source>
        <dbReference type="ARBA" id="ARBA00038158"/>
    </source>
</evidence>
<evidence type="ECO:0000256" key="2">
    <source>
        <dbReference type="SAM" id="MobiDB-lite"/>
    </source>
</evidence>